<evidence type="ECO:0000313" key="1">
    <source>
        <dbReference type="EMBL" id="VCW77005.1"/>
    </source>
</evidence>
<sequence length="148" mass="16334">GGVGYLCLPCLPVRLRTPKEPSAVVAAKHFCSILLFYRNVGRLGEFGRLLITRYVGLHVRHRSPQFSSWLPGAAQTFGIRDVIRRVLFREHSSGLRLDPVICALGILTDEDTTEIVLPLQMLHGGEPFGSGAVEPCYYPELRSAGLFA</sequence>
<keyword evidence="2" id="KW-1185">Reference proteome</keyword>
<reference evidence="1 2" key="1">
    <citation type="submission" date="2018-10" db="EMBL/GenBank/DDBJ databases">
        <authorList>
            <person name="Ekblom R."/>
            <person name="Jareborg N."/>
        </authorList>
    </citation>
    <scope>NUCLEOTIDE SEQUENCE [LARGE SCALE GENOMIC DNA]</scope>
    <source>
        <tissue evidence="1">Muscle</tissue>
    </source>
</reference>
<gene>
    <name evidence="1" type="ORF">BN2614_LOCUS1</name>
</gene>
<evidence type="ECO:0000313" key="2">
    <source>
        <dbReference type="Proteomes" id="UP000269945"/>
    </source>
</evidence>
<comment type="caution">
    <text evidence="1">The sequence shown here is derived from an EMBL/GenBank/DDBJ whole genome shotgun (WGS) entry which is preliminary data.</text>
</comment>
<dbReference type="EMBL" id="CYRY02008233">
    <property type="protein sequence ID" value="VCW77005.1"/>
    <property type="molecule type" value="Genomic_DNA"/>
</dbReference>
<dbReference type="Proteomes" id="UP000269945">
    <property type="component" value="Unassembled WGS sequence"/>
</dbReference>
<dbReference type="AlphaFoldDB" id="A0A9X9LMN3"/>
<name>A0A9X9LMN3_GULGU</name>
<organism evidence="1 2">
    <name type="scientific">Gulo gulo</name>
    <name type="common">Wolverine</name>
    <name type="synonym">Gluton</name>
    <dbReference type="NCBI Taxonomy" id="48420"/>
    <lineage>
        <taxon>Eukaryota</taxon>
        <taxon>Metazoa</taxon>
        <taxon>Chordata</taxon>
        <taxon>Craniata</taxon>
        <taxon>Vertebrata</taxon>
        <taxon>Euteleostomi</taxon>
        <taxon>Mammalia</taxon>
        <taxon>Eutheria</taxon>
        <taxon>Laurasiatheria</taxon>
        <taxon>Carnivora</taxon>
        <taxon>Caniformia</taxon>
        <taxon>Musteloidea</taxon>
        <taxon>Mustelidae</taxon>
        <taxon>Guloninae</taxon>
        <taxon>Gulo</taxon>
    </lineage>
</organism>
<accession>A0A9X9LMN3</accession>
<proteinExistence type="predicted"/>
<feature type="non-terminal residue" evidence="1">
    <location>
        <position position="1"/>
    </location>
</feature>
<protein>
    <submittedName>
        <fullName evidence="1">Uncharacterized protein</fullName>
    </submittedName>
</protein>